<gene>
    <name evidence="1" type="ORF">SPRG_11008</name>
</gene>
<dbReference type="KEGG" id="spar:SPRG_11008"/>
<protein>
    <submittedName>
        <fullName evidence="1">Uncharacterized protein</fullName>
    </submittedName>
</protein>
<evidence type="ECO:0000313" key="1">
    <source>
        <dbReference type="EMBL" id="KDO22693.1"/>
    </source>
</evidence>
<dbReference type="AlphaFoldDB" id="A0A067BWS3"/>
<dbReference type="VEuPathDB" id="FungiDB:SPRG_11008"/>
<evidence type="ECO:0000313" key="2">
    <source>
        <dbReference type="Proteomes" id="UP000030745"/>
    </source>
</evidence>
<dbReference type="OrthoDB" id="129241at2759"/>
<dbReference type="EMBL" id="KK583264">
    <property type="protein sequence ID" value="KDO22693.1"/>
    <property type="molecule type" value="Genomic_DNA"/>
</dbReference>
<proteinExistence type="predicted"/>
<accession>A0A067BWS3</accession>
<keyword evidence="2" id="KW-1185">Reference proteome</keyword>
<dbReference type="GeneID" id="24133085"/>
<name>A0A067BWS3_SAPPC</name>
<reference evidence="1 2" key="1">
    <citation type="journal article" date="2013" name="PLoS Genet.">
        <title>Distinctive expansion of potential virulence genes in the genome of the oomycete fish pathogen Saprolegnia parasitica.</title>
        <authorList>
            <person name="Jiang R.H."/>
            <person name="de Bruijn I."/>
            <person name="Haas B.J."/>
            <person name="Belmonte R."/>
            <person name="Lobach L."/>
            <person name="Christie J."/>
            <person name="van den Ackerveken G."/>
            <person name="Bottin A."/>
            <person name="Bulone V."/>
            <person name="Diaz-Moreno S.M."/>
            <person name="Dumas B."/>
            <person name="Fan L."/>
            <person name="Gaulin E."/>
            <person name="Govers F."/>
            <person name="Grenville-Briggs L.J."/>
            <person name="Horner N.R."/>
            <person name="Levin J.Z."/>
            <person name="Mammella M."/>
            <person name="Meijer H.J."/>
            <person name="Morris P."/>
            <person name="Nusbaum C."/>
            <person name="Oome S."/>
            <person name="Phillips A.J."/>
            <person name="van Rooyen D."/>
            <person name="Rzeszutek E."/>
            <person name="Saraiva M."/>
            <person name="Secombes C.J."/>
            <person name="Seidl M.F."/>
            <person name="Snel B."/>
            <person name="Stassen J.H."/>
            <person name="Sykes S."/>
            <person name="Tripathy S."/>
            <person name="van den Berg H."/>
            <person name="Vega-Arreguin J.C."/>
            <person name="Wawra S."/>
            <person name="Young S.K."/>
            <person name="Zeng Q."/>
            <person name="Dieguez-Uribeondo J."/>
            <person name="Russ C."/>
            <person name="Tyler B.M."/>
            <person name="van West P."/>
        </authorList>
    </citation>
    <scope>NUCLEOTIDE SEQUENCE [LARGE SCALE GENOMIC DNA]</scope>
    <source>
        <strain evidence="1 2">CBS 223.65</strain>
    </source>
</reference>
<dbReference type="STRING" id="695850.A0A067BWS3"/>
<dbReference type="PANTHER" id="PTHR37067">
    <property type="entry name" value="PX DOMAIN-CONTAINING PROTEIN"/>
    <property type="match status" value="1"/>
</dbReference>
<sequence length="156" mass="17888">MAPPNCKKTKKKGTMAELPAFKQEHALKYGLKLVSSTADGDQSVQCMFCVYEGRDKVEITAASTRKRKERNSVHHFKKPFRSQNYVSHHKQHQASWEVYQSLSIEDKMVYFKGKVSNEDTLQKFFDSTTDTIVYTIKASIVENVIGELFFPSDLVE</sequence>
<dbReference type="RefSeq" id="XP_012206607.1">
    <property type="nucleotide sequence ID" value="XM_012351217.1"/>
</dbReference>
<dbReference type="OMA" id="CHELEYG"/>
<dbReference type="Proteomes" id="UP000030745">
    <property type="component" value="Unassembled WGS sequence"/>
</dbReference>
<organism evidence="1 2">
    <name type="scientific">Saprolegnia parasitica (strain CBS 223.65)</name>
    <dbReference type="NCBI Taxonomy" id="695850"/>
    <lineage>
        <taxon>Eukaryota</taxon>
        <taxon>Sar</taxon>
        <taxon>Stramenopiles</taxon>
        <taxon>Oomycota</taxon>
        <taxon>Saprolegniomycetes</taxon>
        <taxon>Saprolegniales</taxon>
        <taxon>Saprolegniaceae</taxon>
        <taxon>Saprolegnia</taxon>
    </lineage>
</organism>
<dbReference type="PANTHER" id="PTHR37067:SF3">
    <property type="entry name" value="PX DOMAIN-CONTAINING PROTEIN"/>
    <property type="match status" value="1"/>
</dbReference>